<organism evidence="1 2">
    <name type="scientific">Pseudomonas spelaei</name>
    <dbReference type="NCBI Taxonomy" id="1055469"/>
    <lineage>
        <taxon>Bacteria</taxon>
        <taxon>Pseudomonadati</taxon>
        <taxon>Pseudomonadota</taxon>
        <taxon>Gammaproteobacteria</taxon>
        <taxon>Pseudomonadales</taxon>
        <taxon>Pseudomonadaceae</taxon>
        <taxon>Pseudomonas</taxon>
    </lineage>
</organism>
<evidence type="ECO:0000313" key="1">
    <source>
        <dbReference type="EMBL" id="MUF08258.1"/>
    </source>
</evidence>
<accession>A0A6I3WER4</accession>
<dbReference type="AlphaFoldDB" id="A0A6I3WER4"/>
<sequence>MNEAGEAPELGSYWVGQGGIYAGIRHYPDGPYHLIVSSDELGDFAWGSTRTRTTASSRINGVLNTTTLLETEGEFPAATAAGNYTADGRYDFYLPSIGELHQVWQYLPNLILEGTYWSSSQRSENHAFCMLFGSGYQFNYEKNSELCVRPFRRLPIR</sequence>
<name>A0A6I3WER4_9PSED</name>
<dbReference type="OrthoDB" id="7349818at2"/>
<dbReference type="EMBL" id="WNNK01000044">
    <property type="protein sequence ID" value="MUF08258.1"/>
    <property type="molecule type" value="Genomic_DNA"/>
</dbReference>
<comment type="caution">
    <text evidence="1">The sequence shown here is derived from an EMBL/GenBank/DDBJ whole genome shotgun (WGS) entry which is preliminary data.</text>
</comment>
<gene>
    <name evidence="1" type="ORF">GNF76_28385</name>
</gene>
<evidence type="ECO:0000313" key="2">
    <source>
        <dbReference type="Proteomes" id="UP000438196"/>
    </source>
</evidence>
<reference evidence="1 2" key="1">
    <citation type="submission" date="2019-11" db="EMBL/GenBank/DDBJ databases">
        <title>Pseudomonas karstica sp. nov. and Pseudomonas spelaei sp. nov. from karst caves.</title>
        <authorList>
            <person name="Zeman M."/>
        </authorList>
    </citation>
    <scope>NUCLEOTIDE SEQUENCE [LARGE SCALE GENOMIC DNA]</scope>
    <source>
        <strain evidence="1 2">CCM 7893</strain>
    </source>
</reference>
<dbReference type="Proteomes" id="UP000438196">
    <property type="component" value="Unassembled WGS sequence"/>
</dbReference>
<protein>
    <submittedName>
        <fullName evidence="1">DUF1566 domain-containing protein</fullName>
    </submittedName>
</protein>
<proteinExistence type="predicted"/>
<keyword evidence="2" id="KW-1185">Reference proteome</keyword>